<protein>
    <submittedName>
        <fullName evidence="3">Plac8 onzin related protein 2</fullName>
    </submittedName>
</protein>
<sequence length="118" mass="13594">MLFLFSFRLCSLLLLFFFPVFCVTLFHVVIQFVFVVVCRSGCFACRTTQQFGQCLCLPLLDVFGCVLPITMSIRVSLRQRYGIKGNLCTDCWCSTFCPPCVWCQMATEMKKQKLPTMQ</sequence>
<dbReference type="GeneTree" id="ENSGT00940000163701"/>
<keyword evidence="2" id="KW-0812">Transmembrane</keyword>
<dbReference type="PANTHER" id="PTHR15907">
    <property type="entry name" value="DUF614 FAMILY PROTEIN-RELATED"/>
    <property type="match status" value="1"/>
</dbReference>
<keyword evidence="4" id="KW-1185">Reference proteome</keyword>
<evidence type="ECO:0000256" key="1">
    <source>
        <dbReference type="ARBA" id="ARBA00009024"/>
    </source>
</evidence>
<evidence type="ECO:0000313" key="3">
    <source>
        <dbReference type="Ensembl" id="ENSHBUP00000008703.1"/>
    </source>
</evidence>
<dbReference type="Ensembl" id="ENSHBUT00000001491.1">
    <property type="protein sequence ID" value="ENSHBUP00000008703.1"/>
    <property type="gene ID" value="ENSHBUG00000010220.1"/>
</dbReference>
<reference evidence="3" key="1">
    <citation type="submission" date="2025-08" db="UniProtKB">
        <authorList>
            <consortium name="Ensembl"/>
        </authorList>
    </citation>
    <scope>IDENTIFICATION</scope>
</reference>
<evidence type="ECO:0000313" key="4">
    <source>
        <dbReference type="Proteomes" id="UP000264840"/>
    </source>
</evidence>
<dbReference type="OMA" id="CTECQIA"/>
<dbReference type="Pfam" id="PF04749">
    <property type="entry name" value="PLAC8"/>
    <property type="match status" value="1"/>
</dbReference>
<name>A0A3Q2VKS7_HAPBU</name>
<dbReference type="AlphaFoldDB" id="A0A3Q2VKS7"/>
<reference evidence="3" key="2">
    <citation type="submission" date="2025-09" db="UniProtKB">
        <authorList>
            <consortium name="Ensembl"/>
        </authorList>
    </citation>
    <scope>IDENTIFICATION</scope>
</reference>
<keyword evidence="2" id="KW-0472">Membrane</keyword>
<proteinExistence type="inferred from homology"/>
<dbReference type="InterPro" id="IPR006461">
    <property type="entry name" value="PLAC_motif_containing"/>
</dbReference>
<dbReference type="STRING" id="8153.ENSHBUP00000008703"/>
<evidence type="ECO:0000256" key="2">
    <source>
        <dbReference type="SAM" id="Phobius"/>
    </source>
</evidence>
<feature type="transmembrane region" description="Helical" evidence="2">
    <location>
        <begin position="12"/>
        <end position="37"/>
    </location>
</feature>
<keyword evidence="2" id="KW-1133">Transmembrane helix</keyword>
<organism evidence="3 4">
    <name type="scientific">Haplochromis burtoni</name>
    <name type="common">Burton's mouthbrooder</name>
    <name type="synonym">Chromis burtoni</name>
    <dbReference type="NCBI Taxonomy" id="8153"/>
    <lineage>
        <taxon>Eukaryota</taxon>
        <taxon>Metazoa</taxon>
        <taxon>Chordata</taxon>
        <taxon>Craniata</taxon>
        <taxon>Vertebrata</taxon>
        <taxon>Euteleostomi</taxon>
        <taxon>Actinopterygii</taxon>
        <taxon>Neopterygii</taxon>
        <taxon>Teleostei</taxon>
        <taxon>Neoteleostei</taxon>
        <taxon>Acanthomorphata</taxon>
        <taxon>Ovalentaria</taxon>
        <taxon>Cichlomorphae</taxon>
        <taxon>Cichliformes</taxon>
        <taxon>Cichlidae</taxon>
        <taxon>African cichlids</taxon>
        <taxon>Pseudocrenilabrinae</taxon>
        <taxon>Haplochromini</taxon>
        <taxon>Haplochromis</taxon>
    </lineage>
</organism>
<comment type="similarity">
    <text evidence="1">Belongs to the cornifelin family.</text>
</comment>
<accession>A0A3Q2VKS7</accession>
<dbReference type="Proteomes" id="UP000264840">
    <property type="component" value="Unplaced"/>
</dbReference>
<dbReference type="NCBIfam" id="TIGR01571">
    <property type="entry name" value="A_thal_Cys_rich"/>
    <property type="match status" value="1"/>
</dbReference>